<dbReference type="PANTHER" id="PTHR43214:SF42">
    <property type="entry name" value="TRANSCRIPTIONAL REGULATORY PROTEIN DESR"/>
    <property type="match status" value="1"/>
</dbReference>
<dbReference type="InterPro" id="IPR011990">
    <property type="entry name" value="TPR-like_helical_dom_sf"/>
</dbReference>
<dbReference type="InterPro" id="IPR000792">
    <property type="entry name" value="Tscrpt_reg_LuxR_C"/>
</dbReference>
<dbReference type="SUPFAM" id="SSF48452">
    <property type="entry name" value="TPR-like"/>
    <property type="match status" value="1"/>
</dbReference>
<proteinExistence type="predicted"/>
<dbReference type="PRINTS" id="PR00038">
    <property type="entry name" value="HTHLUXR"/>
</dbReference>
<dbReference type="RefSeq" id="WP_244804042.1">
    <property type="nucleotide sequence ID" value="NZ_JALIEA010000012.1"/>
</dbReference>
<sequence>MSVAHRGTSPRLHHPQVREILAHRETVAAGCGLVVVLRDRSGGGAAGVLHDVATGSPTWTVVHTRLVPGARPLPDLPADGGSGDTLLLVEDLHLATADALTRLHAETARRDRASRLMVVGTVADPDAAAGAVPAGLLRGDVEVVVPPLTVDDVGTVVETATGAAPRPRLAMDLHTTTGGRVDLLTSLVHGDPAGVRSGRHPAAPDGWAASLAETVDGIVGTTGAAGAAGTTVPRSRLTALLRAVAVAGGPDAGPVPLTLLRDLTGELSDGNDSSDGSDEIFSRLLRTVPGPAVVFRDPRHRAVVLEQTPPPVSAALHDRAAGVHPDPGRALYHRLQAALAGGPGQVDEVTTQMRHLADQYRDQGRWRAAADVLTALPDSTAATAPTDPGATVEALAKAGDMPAARLWWHGDPAPAPVASSLAMHAGDRRRAHAELDGAAFPGSWTDTARQRAVLAFADWEPHAMLGHATTAGDDLLTAVATSIIDGTHTPARRPDLPHRLMDGWLALVNDDPLAARGLLSAPLPADDAEDTVTPPLRIWRDAWLARTHYVLGDFETARRTVERGLATGDAHGSTLLAPVLLWTGAQVAAFQGDHPGSRQYTSRLPDDPESFLIQRLPAAMSRMITTSTSSDLVAALRVGESLARIGTEKDTQQPGFWPWEDVYAQCLVRAGRIRAADAVVSEAEQRAGGSGLSSLAAKLRVPRGSILLRRGDVEAGVRCFDEAVEIISDTPMRAYQSRILLEYGQVLRRLGRRRRADEVFARAEEVFASMGAPAMVERCRQERRAAGVTLPGGDGGDGGVNGVGGAPAHQARVLTTQEEQIAVMAADGSTNRDIARELTLSTKTVEHHLTNCYHKLGIGGRAGLSEALQRR</sequence>
<gene>
    <name evidence="3" type="ORF">MUN33_06220</name>
</gene>
<organism evidence="3 4">
    <name type="scientific">Corynebacterium kalidii</name>
    <dbReference type="NCBI Taxonomy" id="2931982"/>
    <lineage>
        <taxon>Bacteria</taxon>
        <taxon>Bacillati</taxon>
        <taxon>Actinomycetota</taxon>
        <taxon>Actinomycetes</taxon>
        <taxon>Mycobacteriales</taxon>
        <taxon>Corynebacteriaceae</taxon>
        <taxon>Corynebacterium</taxon>
    </lineage>
</organism>
<dbReference type="InterPro" id="IPR036388">
    <property type="entry name" value="WH-like_DNA-bd_sf"/>
</dbReference>
<dbReference type="GO" id="GO:0003677">
    <property type="term" value="F:DNA binding"/>
    <property type="evidence" value="ECO:0007669"/>
    <property type="project" value="UniProtKB-KW"/>
</dbReference>
<dbReference type="CDD" id="cd06170">
    <property type="entry name" value="LuxR_C_like"/>
    <property type="match status" value="1"/>
</dbReference>
<protein>
    <submittedName>
        <fullName evidence="3">Helix-turn-helix transcriptional regulator</fullName>
    </submittedName>
</protein>
<evidence type="ECO:0000256" key="1">
    <source>
        <dbReference type="ARBA" id="ARBA00023125"/>
    </source>
</evidence>
<dbReference type="Gene3D" id="1.10.10.10">
    <property type="entry name" value="Winged helix-like DNA-binding domain superfamily/Winged helix DNA-binding domain"/>
    <property type="match status" value="1"/>
</dbReference>
<dbReference type="InterPro" id="IPR016032">
    <property type="entry name" value="Sig_transdc_resp-reg_C-effctor"/>
</dbReference>
<dbReference type="Proteomes" id="UP001139207">
    <property type="component" value="Unassembled WGS sequence"/>
</dbReference>
<dbReference type="PANTHER" id="PTHR43214">
    <property type="entry name" value="TWO-COMPONENT RESPONSE REGULATOR"/>
    <property type="match status" value="1"/>
</dbReference>
<dbReference type="Pfam" id="PF00196">
    <property type="entry name" value="GerE"/>
    <property type="match status" value="1"/>
</dbReference>
<evidence type="ECO:0000313" key="4">
    <source>
        <dbReference type="Proteomes" id="UP001139207"/>
    </source>
</evidence>
<dbReference type="InterPro" id="IPR039420">
    <property type="entry name" value="WalR-like"/>
</dbReference>
<evidence type="ECO:0000313" key="3">
    <source>
        <dbReference type="EMBL" id="MCJ7858311.1"/>
    </source>
</evidence>
<dbReference type="AlphaFoldDB" id="A0A9X2AYQ9"/>
<reference evidence="3" key="1">
    <citation type="submission" date="2022-04" db="EMBL/GenBank/DDBJ databases">
        <title>Corynebacterium kalidii LD5P10.</title>
        <authorList>
            <person name="Sun J.Q."/>
        </authorList>
    </citation>
    <scope>NUCLEOTIDE SEQUENCE</scope>
    <source>
        <strain evidence="3">LD5P10</strain>
    </source>
</reference>
<keyword evidence="1" id="KW-0238">DNA-binding</keyword>
<dbReference type="SUPFAM" id="SSF46894">
    <property type="entry name" value="C-terminal effector domain of the bipartite response regulators"/>
    <property type="match status" value="1"/>
</dbReference>
<name>A0A9X2AYQ9_9CORY</name>
<dbReference type="EMBL" id="JALIEA010000012">
    <property type="protein sequence ID" value="MCJ7858311.1"/>
    <property type="molecule type" value="Genomic_DNA"/>
</dbReference>
<dbReference type="PROSITE" id="PS50043">
    <property type="entry name" value="HTH_LUXR_2"/>
    <property type="match status" value="1"/>
</dbReference>
<dbReference type="Gene3D" id="1.25.40.10">
    <property type="entry name" value="Tetratricopeptide repeat domain"/>
    <property type="match status" value="1"/>
</dbReference>
<keyword evidence="4" id="KW-1185">Reference proteome</keyword>
<comment type="caution">
    <text evidence="3">The sequence shown here is derived from an EMBL/GenBank/DDBJ whole genome shotgun (WGS) entry which is preliminary data.</text>
</comment>
<feature type="domain" description="HTH luxR-type" evidence="2">
    <location>
        <begin position="807"/>
        <end position="871"/>
    </location>
</feature>
<dbReference type="SMART" id="SM00421">
    <property type="entry name" value="HTH_LUXR"/>
    <property type="match status" value="1"/>
</dbReference>
<evidence type="ECO:0000259" key="2">
    <source>
        <dbReference type="PROSITE" id="PS50043"/>
    </source>
</evidence>
<accession>A0A9X2AYQ9</accession>
<dbReference type="GO" id="GO:0006355">
    <property type="term" value="P:regulation of DNA-templated transcription"/>
    <property type="evidence" value="ECO:0007669"/>
    <property type="project" value="InterPro"/>
</dbReference>